<feature type="signal peptide" evidence="3">
    <location>
        <begin position="1"/>
        <end position="24"/>
    </location>
</feature>
<protein>
    <submittedName>
        <fullName evidence="4">Extracellular solute-binding protein</fullName>
    </submittedName>
</protein>
<dbReference type="InterPro" id="IPR050490">
    <property type="entry name" value="Bact_solute-bd_prot1"/>
</dbReference>
<feature type="chain" id="PRO_5040908989" evidence="3">
    <location>
        <begin position="25"/>
        <end position="543"/>
    </location>
</feature>
<accession>A0A9X1WVG2</accession>
<evidence type="ECO:0000313" key="4">
    <source>
        <dbReference type="EMBL" id="MCJ8012649.1"/>
    </source>
</evidence>
<reference evidence="4" key="1">
    <citation type="submission" date="2022-04" db="EMBL/GenBank/DDBJ databases">
        <title>Paenibacillus mangrovi sp. nov., a novel endophytic bacterium isolated from bark of Kandelia candel.</title>
        <authorList>
            <person name="Tuo L."/>
        </authorList>
    </citation>
    <scope>NUCLEOTIDE SEQUENCE</scope>
    <source>
        <strain evidence="4">KQZ6P-2</strain>
    </source>
</reference>
<dbReference type="PROSITE" id="PS51257">
    <property type="entry name" value="PROKAR_LIPOPROTEIN"/>
    <property type="match status" value="1"/>
</dbReference>
<sequence>MNKKNYSLSLIMCFVLLITMISGCGTSSDSDKTAQSNDGQKASSDGSGDKAAEKMKLKFWTYYPEQTKIDGYFMNFLKNKFDFDAEFYVASGDTQKEKLNLAIASGDIPDWWKSLSFQEYDKLIKQDVVAEIKMEDLEKYAPKYLAFLHKVLGDDPFKYLRRDGKIYGLPGIWDLAPHGSVVGFREDWLQKVGITKTPETLDEMEEALKKFRNDDPDGNGKKDTYGITGTAGSIGDLFSFVFGAYGVYPGAFTEDNGKIVRGEILPEAKDALTVLNRWYQEGLIDPEFIVNKGNNVQDKMVQEKSGAVATYWFGLAQDGVFCCNDIYTALHKKNPNANFAMIPGPKGPNGDYGMQQGNALFGVDIMFGKQLEKDHDKMIKYLQVFEFTSFDVESKIALAYGEEGKTYKKTADGGFEYIKPYDDQKERWKYGFGGAYSVPGGWNDDYNEELASFDTKDKSMLPLRSKLMELGTGKFDLLGPIDRPIYNDYKERLDKLTLQTFLDMITGKKPISEFDNYVAEWNKMGGDKVMEEAQQAYDKLKQQ</sequence>
<proteinExistence type="predicted"/>
<dbReference type="Gene3D" id="3.40.190.10">
    <property type="entry name" value="Periplasmic binding protein-like II"/>
    <property type="match status" value="2"/>
</dbReference>
<gene>
    <name evidence="4" type="ORF">MUG84_13000</name>
</gene>
<evidence type="ECO:0000256" key="1">
    <source>
        <dbReference type="ARBA" id="ARBA00022729"/>
    </source>
</evidence>
<feature type="compositionally biased region" description="Polar residues" evidence="2">
    <location>
        <begin position="29"/>
        <end position="46"/>
    </location>
</feature>
<dbReference type="SUPFAM" id="SSF53850">
    <property type="entry name" value="Periplasmic binding protein-like II"/>
    <property type="match status" value="1"/>
</dbReference>
<evidence type="ECO:0000313" key="5">
    <source>
        <dbReference type="Proteomes" id="UP001139347"/>
    </source>
</evidence>
<dbReference type="EMBL" id="JALIRP010000004">
    <property type="protein sequence ID" value="MCJ8012649.1"/>
    <property type="molecule type" value="Genomic_DNA"/>
</dbReference>
<keyword evidence="1 3" id="KW-0732">Signal</keyword>
<comment type="caution">
    <text evidence="4">The sequence shown here is derived from an EMBL/GenBank/DDBJ whole genome shotgun (WGS) entry which is preliminary data.</text>
</comment>
<dbReference type="PANTHER" id="PTHR43649">
    <property type="entry name" value="ARABINOSE-BINDING PROTEIN-RELATED"/>
    <property type="match status" value="1"/>
</dbReference>
<evidence type="ECO:0000256" key="2">
    <source>
        <dbReference type="SAM" id="MobiDB-lite"/>
    </source>
</evidence>
<organism evidence="4 5">
    <name type="scientific">Paenibacillus mangrovi</name>
    <dbReference type="NCBI Taxonomy" id="2931978"/>
    <lineage>
        <taxon>Bacteria</taxon>
        <taxon>Bacillati</taxon>
        <taxon>Bacillota</taxon>
        <taxon>Bacilli</taxon>
        <taxon>Bacillales</taxon>
        <taxon>Paenibacillaceae</taxon>
        <taxon>Paenibacillus</taxon>
    </lineage>
</organism>
<keyword evidence="5" id="KW-1185">Reference proteome</keyword>
<dbReference type="PANTHER" id="PTHR43649:SF33">
    <property type="entry name" value="POLYGALACTURONAN_RHAMNOGALACTURONAN-BINDING PROTEIN YTCQ"/>
    <property type="match status" value="1"/>
</dbReference>
<dbReference type="AlphaFoldDB" id="A0A9X1WVG2"/>
<evidence type="ECO:0000256" key="3">
    <source>
        <dbReference type="SAM" id="SignalP"/>
    </source>
</evidence>
<name>A0A9X1WVG2_9BACL</name>
<dbReference type="Proteomes" id="UP001139347">
    <property type="component" value="Unassembled WGS sequence"/>
</dbReference>
<dbReference type="RefSeq" id="WP_244725437.1">
    <property type="nucleotide sequence ID" value="NZ_JALIRP010000004.1"/>
</dbReference>
<feature type="region of interest" description="Disordered" evidence="2">
    <location>
        <begin position="29"/>
        <end position="49"/>
    </location>
</feature>